<name>A0A7K1UGP6_9MICC</name>
<accession>A0A7K1UGP6</accession>
<gene>
    <name evidence="3" type="ORF">GNZ21_02595</name>
</gene>
<sequence>MTMPEKTTDNEPVSDYVQARRLGVPFRNGDGALEYPTMRSRPQPDFTLDQFHRLLLIGSLTIAVLYTVWMVARIPSMPDQVPMHFAADGSVNRYGSPWEILGMAAVMLAAIIGCAVLTRFPRTYNYGLGKVTEDNIQAHYKNGVQMMIWTVATVTLIYLIALGGIAGDWPISPWVWVGLAAMLASQGFFIYRMSKL</sequence>
<dbReference type="EMBL" id="WRPM01000018">
    <property type="protein sequence ID" value="MVT25261.1"/>
    <property type="molecule type" value="Genomic_DNA"/>
</dbReference>
<keyword evidence="1" id="KW-0472">Membrane</keyword>
<dbReference type="Pfam" id="PF07853">
    <property type="entry name" value="DUF1648"/>
    <property type="match status" value="1"/>
</dbReference>
<keyword evidence="1" id="KW-1133">Transmembrane helix</keyword>
<keyword evidence="1" id="KW-0812">Transmembrane</keyword>
<feature type="transmembrane region" description="Helical" evidence="1">
    <location>
        <begin position="54"/>
        <end position="72"/>
    </location>
</feature>
<feature type="transmembrane region" description="Helical" evidence="1">
    <location>
        <begin position="100"/>
        <end position="120"/>
    </location>
</feature>
<evidence type="ECO:0000313" key="3">
    <source>
        <dbReference type="EMBL" id="MVT25261.1"/>
    </source>
</evidence>
<feature type="domain" description="DUF1648" evidence="2">
    <location>
        <begin position="62"/>
        <end position="108"/>
    </location>
</feature>
<evidence type="ECO:0000256" key="1">
    <source>
        <dbReference type="SAM" id="Phobius"/>
    </source>
</evidence>
<feature type="transmembrane region" description="Helical" evidence="1">
    <location>
        <begin position="146"/>
        <end position="167"/>
    </location>
</feature>
<evidence type="ECO:0000313" key="4">
    <source>
        <dbReference type="Proteomes" id="UP000460157"/>
    </source>
</evidence>
<feature type="transmembrane region" description="Helical" evidence="1">
    <location>
        <begin position="173"/>
        <end position="191"/>
    </location>
</feature>
<dbReference type="InterPro" id="IPR012867">
    <property type="entry name" value="DUF1648"/>
</dbReference>
<evidence type="ECO:0000259" key="2">
    <source>
        <dbReference type="Pfam" id="PF07853"/>
    </source>
</evidence>
<dbReference type="Proteomes" id="UP000460157">
    <property type="component" value="Unassembled WGS sequence"/>
</dbReference>
<dbReference type="AlphaFoldDB" id="A0A7K1UGP6"/>
<proteinExistence type="predicted"/>
<reference evidence="3 4" key="1">
    <citation type="submission" date="2019-12" db="EMBL/GenBank/DDBJ databases">
        <title>Nesterenkonia muleiensis sp. nov., a novel actinobacterium isolated from sap of Populus euphratica.</title>
        <authorList>
            <person name="Wang R."/>
        </authorList>
    </citation>
    <scope>NUCLEOTIDE SEQUENCE [LARGE SCALE GENOMIC DNA]</scope>
    <source>
        <strain evidence="3 4">F10</strain>
    </source>
</reference>
<protein>
    <submittedName>
        <fullName evidence="3">DUF1648 domain-containing protein</fullName>
    </submittedName>
</protein>
<dbReference type="OrthoDB" id="9808690at2"/>
<keyword evidence="4" id="KW-1185">Reference proteome</keyword>
<organism evidence="3 4">
    <name type="scientific">Nesterenkonia alkaliphila</name>
    <dbReference type="NCBI Taxonomy" id="1463631"/>
    <lineage>
        <taxon>Bacteria</taxon>
        <taxon>Bacillati</taxon>
        <taxon>Actinomycetota</taxon>
        <taxon>Actinomycetes</taxon>
        <taxon>Micrococcales</taxon>
        <taxon>Micrococcaceae</taxon>
        <taxon>Nesterenkonia</taxon>
    </lineage>
</organism>
<comment type="caution">
    <text evidence="3">The sequence shown here is derived from an EMBL/GenBank/DDBJ whole genome shotgun (WGS) entry which is preliminary data.</text>
</comment>